<dbReference type="InterPro" id="IPR036390">
    <property type="entry name" value="WH_DNA-bd_sf"/>
</dbReference>
<evidence type="ECO:0000256" key="3">
    <source>
        <dbReference type="ARBA" id="ARBA00023163"/>
    </source>
</evidence>
<dbReference type="PRINTS" id="PR00035">
    <property type="entry name" value="HTHGNTR"/>
</dbReference>
<dbReference type="SUPFAM" id="SSF64288">
    <property type="entry name" value="Chorismate lyase-like"/>
    <property type="match status" value="1"/>
</dbReference>
<dbReference type="SMART" id="SM00345">
    <property type="entry name" value="HTH_GNTR"/>
    <property type="match status" value="1"/>
</dbReference>
<reference evidence="5 6" key="1">
    <citation type="submission" date="2024-09" db="EMBL/GenBank/DDBJ databases">
        <authorList>
            <person name="Sun Q."/>
            <person name="Mori K."/>
        </authorList>
    </citation>
    <scope>NUCLEOTIDE SEQUENCE [LARGE SCALE GENOMIC DNA]</scope>
    <source>
        <strain evidence="5 6">TBRC 1851</strain>
    </source>
</reference>
<keyword evidence="6" id="KW-1185">Reference proteome</keyword>
<sequence length="137" mass="14986">MTIDPYSDIPAYKQLAAGLRTMIDSGSLAPGQRVPSESDLVQRYGVARETARRAIALLRAEGLIQTIQGQGSFVADRQEAVTMRFPSGTEVAARMPSPEERRAFGVPEGVPIFIVRDPAGRESKLRADRNVILFAEE</sequence>
<dbReference type="PANTHER" id="PTHR44846:SF17">
    <property type="entry name" value="GNTR-FAMILY TRANSCRIPTIONAL REGULATOR"/>
    <property type="match status" value="1"/>
</dbReference>
<evidence type="ECO:0000259" key="4">
    <source>
        <dbReference type="PROSITE" id="PS50949"/>
    </source>
</evidence>
<dbReference type="Proteomes" id="UP001589870">
    <property type="component" value="Unassembled WGS sequence"/>
</dbReference>
<evidence type="ECO:0000313" key="6">
    <source>
        <dbReference type="Proteomes" id="UP001589870"/>
    </source>
</evidence>
<dbReference type="CDD" id="cd07377">
    <property type="entry name" value="WHTH_GntR"/>
    <property type="match status" value="1"/>
</dbReference>
<dbReference type="SUPFAM" id="SSF46785">
    <property type="entry name" value="Winged helix' DNA-binding domain"/>
    <property type="match status" value="1"/>
</dbReference>
<protein>
    <submittedName>
        <fullName evidence="5">GntR family transcriptional regulator</fullName>
    </submittedName>
</protein>
<dbReference type="PANTHER" id="PTHR44846">
    <property type="entry name" value="MANNOSYL-D-GLYCERATE TRANSPORT/METABOLISM SYSTEM REPRESSOR MNGR-RELATED"/>
    <property type="match status" value="1"/>
</dbReference>
<dbReference type="EMBL" id="JBHMQT010000032">
    <property type="protein sequence ID" value="MFC0863492.1"/>
    <property type="molecule type" value="Genomic_DNA"/>
</dbReference>
<evidence type="ECO:0000256" key="1">
    <source>
        <dbReference type="ARBA" id="ARBA00023015"/>
    </source>
</evidence>
<dbReference type="InterPro" id="IPR036388">
    <property type="entry name" value="WH-like_DNA-bd_sf"/>
</dbReference>
<keyword evidence="3" id="KW-0804">Transcription</keyword>
<dbReference type="InterPro" id="IPR050679">
    <property type="entry name" value="Bact_HTH_transcr_reg"/>
</dbReference>
<keyword evidence="1" id="KW-0805">Transcription regulation</keyword>
<dbReference type="PROSITE" id="PS50949">
    <property type="entry name" value="HTH_GNTR"/>
    <property type="match status" value="1"/>
</dbReference>
<name>A0ABV6U4U5_9ACTN</name>
<feature type="domain" description="HTH gntR-type" evidence="4">
    <location>
        <begin position="9"/>
        <end position="77"/>
    </location>
</feature>
<organism evidence="5 6">
    <name type="scientific">Sphaerimonospora cavernae</name>
    <dbReference type="NCBI Taxonomy" id="1740611"/>
    <lineage>
        <taxon>Bacteria</taxon>
        <taxon>Bacillati</taxon>
        <taxon>Actinomycetota</taxon>
        <taxon>Actinomycetes</taxon>
        <taxon>Streptosporangiales</taxon>
        <taxon>Streptosporangiaceae</taxon>
        <taxon>Sphaerimonospora</taxon>
    </lineage>
</organism>
<accession>A0ABV6U4U5</accession>
<dbReference type="RefSeq" id="WP_394301637.1">
    <property type="nucleotide sequence ID" value="NZ_JBHMQT010000032.1"/>
</dbReference>
<keyword evidence="2" id="KW-0238">DNA-binding</keyword>
<comment type="caution">
    <text evidence="5">The sequence shown here is derived from an EMBL/GenBank/DDBJ whole genome shotgun (WGS) entry which is preliminary data.</text>
</comment>
<dbReference type="InterPro" id="IPR028978">
    <property type="entry name" value="Chorismate_lyase_/UTRA_dom_sf"/>
</dbReference>
<evidence type="ECO:0000313" key="5">
    <source>
        <dbReference type="EMBL" id="MFC0863492.1"/>
    </source>
</evidence>
<proteinExistence type="predicted"/>
<gene>
    <name evidence="5" type="ORF">ACFHYQ_14420</name>
</gene>
<dbReference type="Gene3D" id="1.10.10.10">
    <property type="entry name" value="Winged helix-like DNA-binding domain superfamily/Winged helix DNA-binding domain"/>
    <property type="match status" value="1"/>
</dbReference>
<dbReference type="Pfam" id="PF00392">
    <property type="entry name" value="GntR"/>
    <property type="match status" value="1"/>
</dbReference>
<evidence type="ECO:0000256" key="2">
    <source>
        <dbReference type="ARBA" id="ARBA00023125"/>
    </source>
</evidence>
<dbReference type="InterPro" id="IPR000524">
    <property type="entry name" value="Tscrpt_reg_HTH_GntR"/>
</dbReference>